<dbReference type="Pfam" id="PF02498">
    <property type="entry name" value="Bro-N"/>
    <property type="match status" value="1"/>
</dbReference>
<dbReference type="BioCyc" id="APAS634452:APA01_RS10290-MONOMER"/>
<dbReference type="Proteomes" id="UP000000948">
    <property type="component" value="Chromosome"/>
</dbReference>
<dbReference type="eggNOG" id="COG3617">
    <property type="taxonomic scope" value="Bacteria"/>
</dbReference>
<dbReference type="AlphaFoldDB" id="C7JDD4"/>
<gene>
    <name evidence="2" type="ordered locus">APA01_20240</name>
</gene>
<sequence>MSNIIPFNFEDHAVRVITRDGEPWFVLADVCDVLEHTNSRVVADRLEDDERDVSNVYTPGGPQDMSIINESGLYNLIFTSRKPEAKRFRKWVTGEVLPAIRKTGSYALPTDKQEWFSRFARVLGMWDTLGESAAEKEWHNIGMCCPMPRKAGVKILMEATLDMPTTIAEATSLKKIIANRHNAVFSGRPRKGETAAQAKARRFHMVEKEICPSDDGKECTVITYATHPEQQTNP</sequence>
<feature type="domain" description="Bro-N" evidence="1">
    <location>
        <begin position="1"/>
        <end position="104"/>
    </location>
</feature>
<reference evidence="2 3" key="1">
    <citation type="journal article" date="2009" name="Nucleic Acids Res.">
        <title>Whole-genome analyses reveal genetic instability of Acetobacter pasteurianus.</title>
        <authorList>
            <person name="Azuma Y."/>
            <person name="Hosoyama A."/>
            <person name="Matsutani M."/>
            <person name="Furuya N."/>
            <person name="Horikawa H."/>
            <person name="Harada T."/>
            <person name="Hirakawa H."/>
            <person name="Kuhara S."/>
            <person name="Matsushita K."/>
            <person name="Fujita N."/>
            <person name="Shirai M."/>
        </authorList>
    </citation>
    <scope>NUCLEOTIDE SEQUENCE [LARGE SCALE GENOMIC DNA]</scope>
    <source>
        <strain evidence="3">NBRC 105184 / IFO 3283-01</strain>
    </source>
</reference>
<evidence type="ECO:0000313" key="2">
    <source>
        <dbReference type="EMBL" id="BAI00146.1"/>
    </source>
</evidence>
<dbReference type="STRING" id="634452.APA01_20240"/>
<evidence type="ECO:0000259" key="1">
    <source>
        <dbReference type="PROSITE" id="PS51750"/>
    </source>
</evidence>
<dbReference type="PANTHER" id="PTHR36180">
    <property type="entry name" value="DNA-BINDING PROTEIN-RELATED-RELATED"/>
    <property type="match status" value="1"/>
</dbReference>
<dbReference type="InterPro" id="IPR003497">
    <property type="entry name" value="BRO_N_domain"/>
</dbReference>
<evidence type="ECO:0000313" key="3">
    <source>
        <dbReference type="Proteomes" id="UP000000948"/>
    </source>
</evidence>
<dbReference type="HOGENOM" id="CLU_1182935_0_0_5"/>
<dbReference type="EMBL" id="AP011121">
    <property type="protein sequence ID" value="BAI00146.1"/>
    <property type="molecule type" value="Genomic_DNA"/>
</dbReference>
<proteinExistence type="predicted"/>
<dbReference type="PANTHER" id="PTHR36180:SF2">
    <property type="entry name" value="BRO FAMILY PROTEIN"/>
    <property type="match status" value="1"/>
</dbReference>
<dbReference type="PROSITE" id="PS51750">
    <property type="entry name" value="BRO_N"/>
    <property type="match status" value="1"/>
</dbReference>
<dbReference type="PATRIC" id="fig|634452.3.peg.2108"/>
<name>C7JDD4_ACEP3</name>
<accession>C7JDD4</accession>
<dbReference type="KEGG" id="apt:APA01_20240"/>
<organism evidence="2 3">
    <name type="scientific">Acetobacter pasteurianus (strain NBRC 105184 / IFO 3283-01)</name>
    <dbReference type="NCBI Taxonomy" id="634452"/>
    <lineage>
        <taxon>Bacteria</taxon>
        <taxon>Pseudomonadati</taxon>
        <taxon>Pseudomonadota</taxon>
        <taxon>Alphaproteobacteria</taxon>
        <taxon>Acetobacterales</taxon>
        <taxon>Acetobacteraceae</taxon>
        <taxon>Acetobacter</taxon>
    </lineage>
</organism>
<protein>
    <submittedName>
        <fullName evidence="2">Prophage antirepressor</fullName>
    </submittedName>
</protein>
<dbReference type="SMART" id="SM01040">
    <property type="entry name" value="Bro-N"/>
    <property type="match status" value="1"/>
</dbReference>
<dbReference type="RefSeq" id="WP_014457217.1">
    <property type="nucleotide sequence ID" value="NC_013209.1"/>
</dbReference>